<proteinExistence type="predicted"/>
<organism evidence="2">
    <name type="scientific">Flavobacterium sp. WC2416</name>
    <dbReference type="NCBI Taxonomy" id="3234141"/>
    <lineage>
        <taxon>Bacteria</taxon>
        <taxon>Pseudomonadati</taxon>
        <taxon>Bacteroidota</taxon>
        <taxon>Flavobacteriia</taxon>
        <taxon>Flavobacteriales</taxon>
        <taxon>Flavobacteriaceae</taxon>
        <taxon>Flavobacterium</taxon>
    </lineage>
</organism>
<dbReference type="RefSeq" id="WP_367770218.1">
    <property type="nucleotide sequence ID" value="NZ_CP165626.1"/>
</dbReference>
<dbReference type="GO" id="GO:0016787">
    <property type="term" value="F:hydrolase activity"/>
    <property type="evidence" value="ECO:0007669"/>
    <property type="project" value="InterPro"/>
</dbReference>
<feature type="domain" description="5'-Nucleotidase C-terminal" evidence="1">
    <location>
        <begin position="85"/>
        <end position="222"/>
    </location>
</feature>
<protein>
    <submittedName>
        <fullName evidence="2">5'-nucleotidase C-terminal domain-containing protein</fullName>
    </submittedName>
</protein>
<dbReference type="PRINTS" id="PR01607">
    <property type="entry name" value="APYRASEFAMLY"/>
</dbReference>
<dbReference type="InterPro" id="IPR036907">
    <property type="entry name" value="5'-Nucleotdase_C_sf"/>
</dbReference>
<dbReference type="Pfam" id="PF02872">
    <property type="entry name" value="5_nucleotid_C"/>
    <property type="match status" value="1"/>
</dbReference>
<dbReference type="Gene3D" id="3.90.780.10">
    <property type="entry name" value="5'-Nucleotidase, C-terminal domain"/>
    <property type="match status" value="1"/>
</dbReference>
<dbReference type="GO" id="GO:0009166">
    <property type="term" value="P:nucleotide catabolic process"/>
    <property type="evidence" value="ECO:0007669"/>
    <property type="project" value="InterPro"/>
</dbReference>
<reference evidence="2" key="1">
    <citation type="submission" date="2024-07" db="EMBL/GenBank/DDBJ databases">
        <authorList>
            <person name="Biller S.J."/>
        </authorList>
    </citation>
    <scope>NUCLEOTIDE SEQUENCE</scope>
    <source>
        <strain evidence="2">WC2416</strain>
    </source>
</reference>
<dbReference type="PANTHER" id="PTHR11575:SF24">
    <property type="entry name" value="5'-NUCLEOTIDASE"/>
    <property type="match status" value="1"/>
</dbReference>
<dbReference type="EMBL" id="CP165626">
    <property type="protein sequence ID" value="XDU97419.1"/>
    <property type="molecule type" value="Genomic_DNA"/>
</dbReference>
<name>A0AB39W7H2_9FLAO</name>
<evidence type="ECO:0000313" key="2">
    <source>
        <dbReference type="EMBL" id="XDU97419.1"/>
    </source>
</evidence>
<dbReference type="SUPFAM" id="SSF55816">
    <property type="entry name" value="5'-nucleotidase (syn. UDP-sugar hydrolase), C-terminal domain"/>
    <property type="match status" value="1"/>
</dbReference>
<dbReference type="AlphaFoldDB" id="A0AB39W7H2"/>
<dbReference type="InterPro" id="IPR008334">
    <property type="entry name" value="5'-Nucleotdase_C"/>
</dbReference>
<accession>A0AB39W7H2</accession>
<evidence type="ECO:0000259" key="1">
    <source>
        <dbReference type="Pfam" id="PF02872"/>
    </source>
</evidence>
<gene>
    <name evidence="2" type="ORF">AB3G39_09585</name>
</gene>
<sequence>MVNLKKYNEVLKLFVIFLTFFFVFSCGSSKLQVARIEGKQIPITDKENQVTEIENFIKPYREHINKDLDSVLAYCPITLDKKAINGQTTIGNLMADVTLKRGNTVFKMRENKTIDICLLNHGGIRAILPKGNVTTRTAFEIMPFENTMVVIALKGEQVFEIVDYFILEKQPHPLAGLTFTIDKNNHPKNVLVQGKPIENDKVYYVGTNDYLSNGGDNMNFFKKGIATYDLDYKLRNILIDYFKETDTIKSTQDNRIIVE</sequence>
<dbReference type="PANTHER" id="PTHR11575">
    <property type="entry name" value="5'-NUCLEOTIDASE-RELATED"/>
    <property type="match status" value="1"/>
</dbReference>
<dbReference type="PROSITE" id="PS51257">
    <property type="entry name" value="PROKAR_LIPOPROTEIN"/>
    <property type="match status" value="1"/>
</dbReference>
<dbReference type="InterPro" id="IPR006179">
    <property type="entry name" value="5_nucleotidase/apyrase"/>
</dbReference>